<keyword evidence="3" id="KW-0862">Zinc</keyword>
<dbReference type="InterPro" id="IPR044817">
    <property type="entry name" value="SBP-like"/>
</dbReference>
<organism evidence="7 8">
    <name type="scientific">Lactuca saligna</name>
    <name type="common">Willowleaf lettuce</name>
    <dbReference type="NCBI Taxonomy" id="75948"/>
    <lineage>
        <taxon>Eukaryota</taxon>
        <taxon>Viridiplantae</taxon>
        <taxon>Streptophyta</taxon>
        <taxon>Embryophyta</taxon>
        <taxon>Tracheophyta</taxon>
        <taxon>Spermatophyta</taxon>
        <taxon>Magnoliopsida</taxon>
        <taxon>eudicotyledons</taxon>
        <taxon>Gunneridae</taxon>
        <taxon>Pentapetalae</taxon>
        <taxon>asterids</taxon>
        <taxon>campanulids</taxon>
        <taxon>Asterales</taxon>
        <taxon>Asteraceae</taxon>
        <taxon>Cichorioideae</taxon>
        <taxon>Cichorieae</taxon>
        <taxon>Lactucinae</taxon>
        <taxon>Lactuca</taxon>
    </lineage>
</organism>
<dbReference type="InterPro" id="IPR004333">
    <property type="entry name" value="SBP_dom"/>
</dbReference>
<feature type="domain" description="SBP-type" evidence="6">
    <location>
        <begin position="149"/>
        <end position="213"/>
    </location>
</feature>
<dbReference type="Proteomes" id="UP001177003">
    <property type="component" value="Chromosome 9"/>
</dbReference>
<evidence type="ECO:0000313" key="8">
    <source>
        <dbReference type="Proteomes" id="UP001177003"/>
    </source>
</evidence>
<gene>
    <name evidence="7" type="ORF">LSALG_LOCUS39734</name>
</gene>
<dbReference type="PANTHER" id="PTHR31251">
    <property type="entry name" value="SQUAMOSA PROMOTER-BINDING-LIKE PROTEIN 4"/>
    <property type="match status" value="1"/>
</dbReference>
<evidence type="ECO:0000256" key="4">
    <source>
        <dbReference type="PROSITE-ProRule" id="PRU00470"/>
    </source>
</evidence>
<dbReference type="PANTHER" id="PTHR31251:SF200">
    <property type="entry name" value="TRANSCRIPTION FACTOR SBP FAMILY"/>
    <property type="match status" value="1"/>
</dbReference>
<evidence type="ECO:0000259" key="6">
    <source>
        <dbReference type="PROSITE" id="PS51141"/>
    </source>
</evidence>
<dbReference type="SUPFAM" id="SSF103612">
    <property type="entry name" value="SBT domain"/>
    <property type="match status" value="1"/>
</dbReference>
<dbReference type="GO" id="GO:0005634">
    <property type="term" value="C:nucleus"/>
    <property type="evidence" value="ECO:0007669"/>
    <property type="project" value="InterPro"/>
</dbReference>
<dbReference type="Gene3D" id="4.10.1100.10">
    <property type="entry name" value="Transcription factor, SBP-box domain"/>
    <property type="match status" value="1"/>
</dbReference>
<feature type="region of interest" description="Disordered" evidence="5">
    <location>
        <begin position="52"/>
        <end position="76"/>
    </location>
</feature>
<protein>
    <recommendedName>
        <fullName evidence="6">SBP-type domain-containing protein</fullName>
    </recommendedName>
</protein>
<feature type="compositionally biased region" description="Basic residues" evidence="5">
    <location>
        <begin position="60"/>
        <end position="70"/>
    </location>
</feature>
<evidence type="ECO:0000256" key="2">
    <source>
        <dbReference type="ARBA" id="ARBA00022771"/>
    </source>
</evidence>
<keyword evidence="8" id="KW-1185">Reference proteome</keyword>
<evidence type="ECO:0000313" key="7">
    <source>
        <dbReference type="EMBL" id="CAI9301162.1"/>
    </source>
</evidence>
<evidence type="ECO:0000256" key="1">
    <source>
        <dbReference type="ARBA" id="ARBA00022723"/>
    </source>
</evidence>
<dbReference type="GO" id="GO:0008270">
    <property type="term" value="F:zinc ion binding"/>
    <property type="evidence" value="ECO:0007669"/>
    <property type="project" value="UniProtKB-KW"/>
</dbReference>
<dbReference type="Pfam" id="PF03110">
    <property type="entry name" value="SBP"/>
    <property type="match status" value="1"/>
</dbReference>
<keyword evidence="2 4" id="KW-0863">Zinc-finger</keyword>
<dbReference type="PROSITE" id="PS51141">
    <property type="entry name" value="ZF_SBP"/>
    <property type="match status" value="1"/>
</dbReference>
<dbReference type="InterPro" id="IPR036893">
    <property type="entry name" value="SBP_sf"/>
</dbReference>
<name>A0AA36A0T4_LACSI</name>
<dbReference type="EMBL" id="OX465085">
    <property type="protein sequence ID" value="CAI9301162.1"/>
    <property type="molecule type" value="Genomic_DNA"/>
</dbReference>
<keyword evidence="1" id="KW-0479">Metal-binding</keyword>
<accession>A0AA36A0T4</accession>
<dbReference type="AlphaFoldDB" id="A0AA36A0T4"/>
<proteinExistence type="predicted"/>
<evidence type="ECO:0000256" key="5">
    <source>
        <dbReference type="SAM" id="MobiDB-lite"/>
    </source>
</evidence>
<dbReference type="GO" id="GO:0003677">
    <property type="term" value="F:DNA binding"/>
    <property type="evidence" value="ECO:0007669"/>
    <property type="project" value="InterPro"/>
</dbReference>
<sequence>MFILLVFRIRYPYVTITLRYTPFTGNPIILTLSYLHHRPLSLAPLLPSVTTTSPNSLHNANRHHQRRGDKRRGPFGVGNPGQVVMVKLANFKKEFVSLFSYTRGRGYHFQVVVSVWICSFRWLSVCAAAGSHSTTFYELSKKPLVDGVSVSWLVDGCTTDLSSCRDYHRRHRVCEAHSKTPVVAIAGKHQRFCQQCSSAGGVHFLYAGRTTGD</sequence>
<reference evidence="7" key="1">
    <citation type="submission" date="2023-04" db="EMBL/GenBank/DDBJ databases">
        <authorList>
            <person name="Vijverberg K."/>
            <person name="Xiong W."/>
            <person name="Schranz E."/>
        </authorList>
    </citation>
    <scope>NUCLEOTIDE SEQUENCE</scope>
</reference>
<evidence type="ECO:0000256" key="3">
    <source>
        <dbReference type="ARBA" id="ARBA00022833"/>
    </source>
</evidence>